<dbReference type="InterPro" id="IPR036691">
    <property type="entry name" value="Endo/exonu/phosph_ase_sf"/>
</dbReference>
<gene>
    <name evidence="2" type="ORF">AGLY_008710</name>
</gene>
<organism evidence="2 3">
    <name type="scientific">Aphis glycines</name>
    <name type="common">Soybean aphid</name>
    <dbReference type="NCBI Taxonomy" id="307491"/>
    <lineage>
        <taxon>Eukaryota</taxon>
        <taxon>Metazoa</taxon>
        <taxon>Ecdysozoa</taxon>
        <taxon>Arthropoda</taxon>
        <taxon>Hexapoda</taxon>
        <taxon>Insecta</taxon>
        <taxon>Pterygota</taxon>
        <taxon>Neoptera</taxon>
        <taxon>Paraneoptera</taxon>
        <taxon>Hemiptera</taxon>
        <taxon>Sternorrhyncha</taxon>
        <taxon>Aphidomorpha</taxon>
        <taxon>Aphidoidea</taxon>
        <taxon>Aphididae</taxon>
        <taxon>Aphidini</taxon>
        <taxon>Aphis</taxon>
        <taxon>Aphis</taxon>
    </lineage>
</organism>
<dbReference type="InterPro" id="IPR005135">
    <property type="entry name" value="Endo/exonuclease/phosphatase"/>
</dbReference>
<dbReference type="SUPFAM" id="SSF56219">
    <property type="entry name" value="DNase I-like"/>
    <property type="match status" value="1"/>
</dbReference>
<feature type="domain" description="Endonuclease/exonuclease/phosphatase" evidence="1">
    <location>
        <begin position="7"/>
        <end position="122"/>
    </location>
</feature>
<comment type="caution">
    <text evidence="2">The sequence shown here is derived from an EMBL/GenBank/DDBJ whole genome shotgun (WGS) entry which is preliminary data.</text>
</comment>
<accession>A0A6G0TKM1</accession>
<dbReference type="CDD" id="cd09077">
    <property type="entry name" value="R1-I-EN"/>
    <property type="match status" value="1"/>
</dbReference>
<name>A0A6G0TKM1_APHGL</name>
<dbReference type="Pfam" id="PF14529">
    <property type="entry name" value="Exo_endo_phos_2"/>
    <property type="match status" value="1"/>
</dbReference>
<dbReference type="OrthoDB" id="6615806at2759"/>
<dbReference type="PANTHER" id="PTHR33273:SF4">
    <property type="entry name" value="ENDONUCLEASE_EXONUCLEASE_PHOSPHATASE DOMAIN-CONTAINING PROTEIN"/>
    <property type="match status" value="1"/>
</dbReference>
<sequence>MRVGGVFVCSCYWRPGSTLAEFTTFLENLGDQVKTRGDEKILVCGDFNAWSTEWGSRVSNPRGLLLSDLAWSLGLVLANRGSSPIYTRGEATSIIDVTFAKNAAVTEWRVLPEDSLSDHQYVAFSIDAQELRPAHEPTAAALNGPGWSVRKRDTLAFANFVGTHQLTLTDSDSPMHAAESSMALDEYLARACDASMPPRRQGHGGKRPVHWWSVEIADSRTSVLCCRRRYQRSLRRLSPQGSEIARLEFLAARKKLRAAIRIAKDRRWKELYEKVESDPWGQPYRIVMNKFGSIASRKASAGREIAIADHLFPAAPVTNWDLAPPAYAVNLFDAFDSETDAMSYVTTIRPFEPTELRKACGRLSAGKAGGPSGIPNEALKQLSMMQPHTVLQAYNNRLKALHFPRQWK</sequence>
<keyword evidence="3" id="KW-1185">Reference proteome</keyword>
<dbReference type="PANTHER" id="PTHR33273">
    <property type="entry name" value="DOMAIN-CONTAINING PROTEIN, PUTATIVE-RELATED"/>
    <property type="match status" value="1"/>
</dbReference>
<dbReference type="AlphaFoldDB" id="A0A6G0TKM1"/>
<dbReference type="Proteomes" id="UP000475862">
    <property type="component" value="Unassembled WGS sequence"/>
</dbReference>
<dbReference type="GO" id="GO:0003824">
    <property type="term" value="F:catalytic activity"/>
    <property type="evidence" value="ECO:0007669"/>
    <property type="project" value="InterPro"/>
</dbReference>
<protein>
    <recommendedName>
        <fullName evidence="1">Endonuclease/exonuclease/phosphatase domain-containing protein</fullName>
    </recommendedName>
</protein>
<evidence type="ECO:0000313" key="2">
    <source>
        <dbReference type="EMBL" id="KAE9533974.1"/>
    </source>
</evidence>
<dbReference type="EMBL" id="VYZN01000030">
    <property type="protein sequence ID" value="KAE9533974.1"/>
    <property type="molecule type" value="Genomic_DNA"/>
</dbReference>
<evidence type="ECO:0000313" key="3">
    <source>
        <dbReference type="Proteomes" id="UP000475862"/>
    </source>
</evidence>
<dbReference type="Gene3D" id="3.60.10.10">
    <property type="entry name" value="Endonuclease/exonuclease/phosphatase"/>
    <property type="match status" value="1"/>
</dbReference>
<reference evidence="2 3" key="1">
    <citation type="submission" date="2019-08" db="EMBL/GenBank/DDBJ databases">
        <title>The genome of the soybean aphid Biotype 1, its phylome, world population structure and adaptation to the North American continent.</title>
        <authorList>
            <person name="Giordano R."/>
            <person name="Donthu R.K."/>
            <person name="Hernandez A.G."/>
            <person name="Wright C.L."/>
            <person name="Zimin A.V."/>
        </authorList>
    </citation>
    <scope>NUCLEOTIDE SEQUENCE [LARGE SCALE GENOMIC DNA]</scope>
    <source>
        <tissue evidence="2">Whole aphids</tissue>
    </source>
</reference>
<evidence type="ECO:0000259" key="1">
    <source>
        <dbReference type="Pfam" id="PF14529"/>
    </source>
</evidence>
<proteinExistence type="predicted"/>